<feature type="domain" description="DUF7793" evidence="1">
    <location>
        <begin position="18"/>
        <end position="124"/>
    </location>
</feature>
<dbReference type="AlphaFoldDB" id="A0A160TDB3"/>
<evidence type="ECO:0000259" key="1">
    <source>
        <dbReference type="Pfam" id="PF25056"/>
    </source>
</evidence>
<dbReference type="EMBL" id="CZQC01000036">
    <property type="protein sequence ID" value="CUS41207.1"/>
    <property type="molecule type" value="Genomic_DNA"/>
</dbReference>
<sequence length="136" mass="15220">MSIRDTDQLPKPITRLGDDGIVYHDLTDLSHLSVDLMRFLYGQRLRLTGKARRPVVMLAQHILTVDFEVQLFASHPQILESTEAVAIVGTSFMLRHLTSMFLSYHAPGYPVALFDEVGEAKEWVLGGVKSSIKPQA</sequence>
<proteinExistence type="predicted"/>
<evidence type="ECO:0000313" key="2">
    <source>
        <dbReference type="EMBL" id="CUS41207.1"/>
    </source>
</evidence>
<dbReference type="Pfam" id="PF25056">
    <property type="entry name" value="DUF7793"/>
    <property type="match status" value="1"/>
</dbReference>
<organism evidence="2">
    <name type="scientific">hydrothermal vent metagenome</name>
    <dbReference type="NCBI Taxonomy" id="652676"/>
    <lineage>
        <taxon>unclassified sequences</taxon>
        <taxon>metagenomes</taxon>
        <taxon>ecological metagenomes</taxon>
    </lineage>
</organism>
<dbReference type="InterPro" id="IPR056695">
    <property type="entry name" value="DUF7793"/>
</dbReference>
<accession>A0A160TDB3</accession>
<reference evidence="2" key="1">
    <citation type="submission" date="2015-10" db="EMBL/GenBank/DDBJ databases">
        <authorList>
            <person name="Gilbert D.G."/>
        </authorList>
    </citation>
    <scope>NUCLEOTIDE SEQUENCE</scope>
</reference>
<gene>
    <name evidence="2" type="ORF">MGWOODY_Tha766</name>
</gene>
<dbReference type="Gene3D" id="3.40.970.30">
    <property type="entry name" value="yp_829618.1 like domains"/>
    <property type="match status" value="1"/>
</dbReference>
<name>A0A160TDB3_9ZZZZ</name>
<protein>
    <recommendedName>
        <fullName evidence="1">DUF7793 domain-containing protein</fullName>
    </recommendedName>
</protein>